<evidence type="ECO:0000256" key="1">
    <source>
        <dbReference type="SAM" id="MobiDB-lite"/>
    </source>
</evidence>
<name>A0A3L8PYW9_9GAMM</name>
<evidence type="ECO:0000313" key="3">
    <source>
        <dbReference type="Proteomes" id="UP000281474"/>
    </source>
</evidence>
<dbReference type="AlphaFoldDB" id="A0A3L8PYW9"/>
<organism evidence="2 3">
    <name type="scientific">Parashewanella curva</name>
    <dbReference type="NCBI Taxonomy" id="2338552"/>
    <lineage>
        <taxon>Bacteria</taxon>
        <taxon>Pseudomonadati</taxon>
        <taxon>Pseudomonadota</taxon>
        <taxon>Gammaproteobacteria</taxon>
        <taxon>Alteromonadales</taxon>
        <taxon>Shewanellaceae</taxon>
        <taxon>Parashewanella</taxon>
    </lineage>
</organism>
<proteinExistence type="predicted"/>
<gene>
    <name evidence="2" type="ORF">D5018_06465</name>
</gene>
<dbReference type="Proteomes" id="UP000281474">
    <property type="component" value="Unassembled WGS sequence"/>
</dbReference>
<feature type="region of interest" description="Disordered" evidence="1">
    <location>
        <begin position="56"/>
        <end position="75"/>
    </location>
</feature>
<protein>
    <submittedName>
        <fullName evidence="2">DUF2608 domain-containing protein</fullName>
    </submittedName>
</protein>
<sequence length="343" mass="38587">MSATPSPHSSAPTSPIVEGAVNMLAAELVAKTVSLLAVHTVTPIKTNQGLSEFHTDSSQAATSDKKQDVVASSEVSNPKKQTRLKAIRESHMKLNLTDLTAAAKTNPLDKILVSTQKPEGVDLQIWELSHLAPLISETVDNNLKVGYFAWDLDDVMIQQDLKTYEQQYTEAGSLDDKLKLLKSTFPNSRFILLTHTEGESNLKSKLQTLQPSFPCSEFDSFEPKSRFEPRNKGEMLKSRLEKLERESKELLIIFIDNDSSNLKDVKKIYGDRVITVQYLGSTENMLAIQMSKKHCDTITGLWGKCLGTDTLSQIYRELSPLYRQWHENIYAEKRKKELVKFPA</sequence>
<evidence type="ECO:0000313" key="2">
    <source>
        <dbReference type="EMBL" id="RLV60587.1"/>
    </source>
</evidence>
<dbReference type="EMBL" id="QZEI01000014">
    <property type="protein sequence ID" value="RLV60587.1"/>
    <property type="molecule type" value="Genomic_DNA"/>
</dbReference>
<dbReference type="RefSeq" id="WP_121838194.1">
    <property type="nucleotide sequence ID" value="NZ_ML014763.1"/>
</dbReference>
<reference evidence="2 3" key="1">
    <citation type="submission" date="2018-09" db="EMBL/GenBank/DDBJ databases">
        <title>Phylogeny of the Shewanellaceae, and recommendation for two new genera, Pseudoshewanella and Parashewanella.</title>
        <authorList>
            <person name="Wang G."/>
        </authorList>
    </citation>
    <scope>NUCLEOTIDE SEQUENCE [LARGE SCALE GENOMIC DNA]</scope>
    <source>
        <strain evidence="2 3">C51</strain>
    </source>
</reference>
<comment type="caution">
    <text evidence="2">The sequence shown here is derived from an EMBL/GenBank/DDBJ whole genome shotgun (WGS) entry which is preliminary data.</text>
</comment>
<accession>A0A3L8PYW9</accession>
<keyword evidence="3" id="KW-1185">Reference proteome</keyword>